<dbReference type="STRING" id="1888892.BFL28_09680"/>
<evidence type="ECO:0000313" key="2">
    <source>
        <dbReference type="EMBL" id="ODP39603.1"/>
    </source>
</evidence>
<evidence type="ECO:0000259" key="1">
    <source>
        <dbReference type="PROSITE" id="PS51186"/>
    </source>
</evidence>
<dbReference type="RefSeq" id="WP_069318837.1">
    <property type="nucleotide sequence ID" value="NZ_MDDS01000004.1"/>
</dbReference>
<dbReference type="Gene3D" id="3.40.630.30">
    <property type="match status" value="1"/>
</dbReference>
<dbReference type="InterPro" id="IPR000182">
    <property type="entry name" value="GNAT_dom"/>
</dbReference>
<dbReference type="PROSITE" id="PS51186">
    <property type="entry name" value="GNAT"/>
    <property type="match status" value="1"/>
</dbReference>
<dbReference type="EMBL" id="MDDS01000004">
    <property type="protein sequence ID" value="ODP39603.1"/>
    <property type="molecule type" value="Genomic_DNA"/>
</dbReference>
<proteinExistence type="predicted"/>
<dbReference type="InterPro" id="IPR016181">
    <property type="entry name" value="Acyl_CoA_acyltransferase"/>
</dbReference>
<gene>
    <name evidence="2" type="ORF">BFL28_09680</name>
</gene>
<accession>A0A1E3M0T3</accession>
<dbReference type="Proteomes" id="UP000094487">
    <property type="component" value="Unassembled WGS sequence"/>
</dbReference>
<dbReference type="Pfam" id="PF00583">
    <property type="entry name" value="Acetyltransf_1"/>
    <property type="match status" value="1"/>
</dbReference>
<dbReference type="GO" id="GO:0016747">
    <property type="term" value="F:acyltransferase activity, transferring groups other than amino-acyl groups"/>
    <property type="evidence" value="ECO:0007669"/>
    <property type="project" value="InterPro"/>
</dbReference>
<comment type="caution">
    <text evidence="2">The sequence shown here is derived from an EMBL/GenBank/DDBJ whole genome shotgun (WGS) entry which is preliminary data.</text>
</comment>
<dbReference type="SUPFAM" id="SSF55729">
    <property type="entry name" value="Acyl-CoA N-acyltransferases (Nat)"/>
    <property type="match status" value="1"/>
</dbReference>
<protein>
    <recommendedName>
        <fullName evidence="1">N-acetyltransferase domain-containing protein</fullName>
    </recommendedName>
</protein>
<reference evidence="2 3" key="1">
    <citation type="submission" date="2016-08" db="EMBL/GenBank/DDBJ databases">
        <title>Draft genome of the agarase producing Sphingomonas sp. MCT13.</title>
        <authorList>
            <person name="D'Andrea M.M."/>
            <person name="Rossolini G.M."/>
            <person name="Thaller M.C."/>
        </authorList>
    </citation>
    <scope>NUCLEOTIDE SEQUENCE [LARGE SCALE GENOMIC DNA]</scope>
    <source>
        <strain evidence="2 3">MCT13</strain>
    </source>
</reference>
<name>A0A1E3M0T3_9SPHN</name>
<evidence type="ECO:0000313" key="3">
    <source>
        <dbReference type="Proteomes" id="UP000094487"/>
    </source>
</evidence>
<feature type="domain" description="N-acetyltransferase" evidence="1">
    <location>
        <begin position="4"/>
        <end position="158"/>
    </location>
</feature>
<organism evidence="2 3">
    <name type="scientific">Sphingomonas turrisvirgatae</name>
    <dbReference type="NCBI Taxonomy" id="1888892"/>
    <lineage>
        <taxon>Bacteria</taxon>
        <taxon>Pseudomonadati</taxon>
        <taxon>Pseudomonadota</taxon>
        <taxon>Alphaproteobacteria</taxon>
        <taxon>Sphingomonadales</taxon>
        <taxon>Sphingomonadaceae</taxon>
        <taxon>Sphingomonas</taxon>
    </lineage>
</organism>
<sequence>MHAISVKPADMTVAARDEFIAFVIQAGEVNAATLPDLVDRAVAIVIMREGASLVGTAAVKTPNVTYPPKVFRKAKVEGQAPAYPFELGWVHVHHAYERQGRGHALVAAAIHAAAGKGLYATTKSEAMRRMLPKLGFTALGTPYVSAEDPSAELTLFVRSSR</sequence>
<dbReference type="AlphaFoldDB" id="A0A1E3M0T3"/>
<keyword evidence="3" id="KW-1185">Reference proteome</keyword>